<feature type="region of interest" description="Disordered" evidence="1">
    <location>
        <begin position="266"/>
        <end position="304"/>
    </location>
</feature>
<feature type="domain" description="FAS1" evidence="3">
    <location>
        <begin position="101"/>
        <end position="235"/>
    </location>
</feature>
<protein>
    <submittedName>
        <fullName evidence="4">Fasciclin domain-containing protein</fullName>
    </submittedName>
</protein>
<dbReference type="InterPro" id="IPR036378">
    <property type="entry name" value="FAS1_dom_sf"/>
</dbReference>
<gene>
    <name evidence="4" type="ORF">B0T23DRAFT_451767</name>
</gene>
<feature type="region of interest" description="Disordered" evidence="1">
    <location>
        <begin position="76"/>
        <end position="102"/>
    </location>
</feature>
<feature type="signal peptide" evidence="2">
    <location>
        <begin position="1"/>
        <end position="15"/>
    </location>
</feature>
<organism evidence="4 5">
    <name type="scientific">Neurospora hispaniola</name>
    <dbReference type="NCBI Taxonomy" id="588809"/>
    <lineage>
        <taxon>Eukaryota</taxon>
        <taxon>Fungi</taxon>
        <taxon>Dikarya</taxon>
        <taxon>Ascomycota</taxon>
        <taxon>Pezizomycotina</taxon>
        <taxon>Sordariomycetes</taxon>
        <taxon>Sordariomycetidae</taxon>
        <taxon>Sordariales</taxon>
        <taxon>Sordariaceae</taxon>
        <taxon>Neurospora</taxon>
    </lineage>
</organism>
<feature type="compositionally biased region" description="Acidic residues" evidence="1">
    <location>
        <begin position="276"/>
        <end position="287"/>
    </location>
</feature>
<feature type="domain" description="FAS1" evidence="3">
    <location>
        <begin position="239"/>
        <end position="438"/>
    </location>
</feature>
<dbReference type="RefSeq" id="XP_062695783.1">
    <property type="nucleotide sequence ID" value="XM_062841125.1"/>
</dbReference>
<dbReference type="GeneID" id="87878747"/>
<reference evidence="4 5" key="1">
    <citation type="journal article" date="2023" name="Mol. Phylogenet. Evol.">
        <title>Genome-scale phylogeny and comparative genomics of the fungal order Sordariales.</title>
        <authorList>
            <person name="Hensen N."/>
            <person name="Bonometti L."/>
            <person name="Westerberg I."/>
            <person name="Brannstrom I.O."/>
            <person name="Guillou S."/>
            <person name="Cros-Aarteil S."/>
            <person name="Calhoun S."/>
            <person name="Haridas S."/>
            <person name="Kuo A."/>
            <person name="Mondo S."/>
            <person name="Pangilinan J."/>
            <person name="Riley R."/>
            <person name="LaButti K."/>
            <person name="Andreopoulos B."/>
            <person name="Lipzen A."/>
            <person name="Chen C."/>
            <person name="Yan M."/>
            <person name="Daum C."/>
            <person name="Ng V."/>
            <person name="Clum A."/>
            <person name="Steindorff A."/>
            <person name="Ohm R.A."/>
            <person name="Martin F."/>
            <person name="Silar P."/>
            <person name="Natvig D.O."/>
            <person name="Lalanne C."/>
            <person name="Gautier V."/>
            <person name="Ament-Velasquez S.L."/>
            <person name="Kruys A."/>
            <person name="Hutchinson M.I."/>
            <person name="Powell A.J."/>
            <person name="Barry K."/>
            <person name="Miller A.N."/>
            <person name="Grigoriev I.V."/>
            <person name="Debuchy R."/>
            <person name="Gladieux P."/>
            <person name="Hiltunen Thoren M."/>
            <person name="Johannesson H."/>
        </authorList>
    </citation>
    <scope>NUCLEOTIDE SEQUENCE [LARGE SCALE GENOMIC DNA]</scope>
    <source>
        <strain evidence="4 5">FGSC 10403</strain>
    </source>
</reference>
<dbReference type="PROSITE" id="PS50213">
    <property type="entry name" value="FAS1"/>
    <property type="match status" value="2"/>
</dbReference>
<name>A0AAJ0ID23_9PEZI</name>
<dbReference type="Gene3D" id="2.30.180.10">
    <property type="entry name" value="FAS1 domain"/>
    <property type="match status" value="2"/>
</dbReference>
<evidence type="ECO:0000256" key="1">
    <source>
        <dbReference type="SAM" id="MobiDB-lite"/>
    </source>
</evidence>
<dbReference type="Proteomes" id="UP001285908">
    <property type="component" value="Unassembled WGS sequence"/>
</dbReference>
<keyword evidence="2" id="KW-0732">Signal</keyword>
<feature type="compositionally biased region" description="Basic and acidic residues" evidence="1">
    <location>
        <begin position="466"/>
        <end position="487"/>
    </location>
</feature>
<proteinExistence type="predicted"/>
<evidence type="ECO:0000313" key="5">
    <source>
        <dbReference type="Proteomes" id="UP001285908"/>
    </source>
</evidence>
<evidence type="ECO:0000259" key="3">
    <source>
        <dbReference type="PROSITE" id="PS50213"/>
    </source>
</evidence>
<dbReference type="SMART" id="SM00554">
    <property type="entry name" value="FAS1"/>
    <property type="match status" value="2"/>
</dbReference>
<accession>A0AAJ0ID23</accession>
<dbReference type="InterPro" id="IPR000782">
    <property type="entry name" value="FAS1_domain"/>
</dbReference>
<sequence>MKQQLLPLFAAGAAALYVPFLGVKEKQLLPIAEDSLGNNVLSKVQDTWDDSASSLYSSLIEKHVIEELEAAFYKDHKHHDHDRDRDHDHGHHGHHPPGDTSKSIYELIKESKYSERFVKIIDEHDDIRKLLNNTDGNNKHHYTIFVPTDKAFERRRRRRRPLRHPNLPPLLLSSLHTLPTELHSPLLDHRPQRLRLSISPPFFGHGGIRVNFVNRVIMPNIYASNGIIHAVDGILFPPPPALKGVSLLPSLFSTFSLALEKTGLGEELGHGHGHDDEGDDDKDDDDNNDKKHQKGGGKKEGKGFTLFAPSNRAFARLGPHLNAFLFNTEPGKKYLKAILKYHFVPEHTVYTDAYYKAGSGSGDDFYNDDDDEQDADYNCCPPPTHYDLATLLSEDARLGVDIKNWKGHATMVVNGFNRPSVLDGPAADGVIHVVSSVLIPPRRENGGDEQKEEEEKEVGEMSVEELMARLEPYMDREDVGQSHSGDL</sequence>
<feature type="compositionally biased region" description="Basic and acidic residues" evidence="1">
    <location>
        <begin position="266"/>
        <end position="275"/>
    </location>
</feature>
<evidence type="ECO:0000313" key="4">
    <source>
        <dbReference type="EMBL" id="KAK3497519.1"/>
    </source>
</evidence>
<feature type="region of interest" description="Disordered" evidence="1">
    <location>
        <begin position="441"/>
        <end position="487"/>
    </location>
</feature>
<dbReference type="InterPro" id="IPR050904">
    <property type="entry name" value="Adhesion/Biosynth-related"/>
</dbReference>
<dbReference type="AlphaFoldDB" id="A0AAJ0ID23"/>
<dbReference type="PANTHER" id="PTHR10900">
    <property type="entry name" value="PERIOSTIN-RELATED"/>
    <property type="match status" value="1"/>
</dbReference>
<comment type="caution">
    <text evidence="4">The sequence shown here is derived from an EMBL/GenBank/DDBJ whole genome shotgun (WGS) entry which is preliminary data.</text>
</comment>
<dbReference type="PANTHER" id="PTHR10900:SF125">
    <property type="entry name" value="FAS1 DOMAIN-CONTAINING PROTEIN YLR001C"/>
    <property type="match status" value="1"/>
</dbReference>
<dbReference type="Pfam" id="PF02469">
    <property type="entry name" value="Fasciclin"/>
    <property type="match status" value="2"/>
</dbReference>
<dbReference type="EMBL" id="JAULSX010000002">
    <property type="protein sequence ID" value="KAK3497519.1"/>
    <property type="molecule type" value="Genomic_DNA"/>
</dbReference>
<feature type="chain" id="PRO_5042592103" evidence="2">
    <location>
        <begin position="16"/>
        <end position="487"/>
    </location>
</feature>
<dbReference type="SUPFAM" id="SSF82153">
    <property type="entry name" value="FAS1 domain"/>
    <property type="match status" value="2"/>
</dbReference>
<keyword evidence="5" id="KW-1185">Reference proteome</keyword>
<evidence type="ECO:0000256" key="2">
    <source>
        <dbReference type="SAM" id="SignalP"/>
    </source>
</evidence>